<dbReference type="EMBL" id="PHIG01000048">
    <property type="protein sequence ID" value="PJK28107.1"/>
    <property type="molecule type" value="Genomic_DNA"/>
</dbReference>
<feature type="compositionally biased region" description="Gly residues" evidence="1">
    <location>
        <begin position="52"/>
        <end position="80"/>
    </location>
</feature>
<dbReference type="Proteomes" id="UP000229498">
    <property type="component" value="Unassembled WGS sequence"/>
</dbReference>
<dbReference type="AlphaFoldDB" id="A0A2M9FXC8"/>
<feature type="region of interest" description="Disordered" evidence="1">
    <location>
        <begin position="47"/>
        <end position="98"/>
    </location>
</feature>
<reference evidence="2 3" key="1">
    <citation type="submission" date="2017-11" db="EMBL/GenBank/DDBJ databases">
        <title>Draft genome sequence of Rhizobiales bacterium SY3-13.</title>
        <authorList>
            <person name="Sun C."/>
        </authorList>
    </citation>
    <scope>NUCLEOTIDE SEQUENCE [LARGE SCALE GENOMIC DNA]</scope>
    <source>
        <strain evidence="2 3">SY3-13</strain>
    </source>
</reference>
<feature type="compositionally biased region" description="Low complexity" evidence="1">
    <location>
        <begin position="82"/>
        <end position="91"/>
    </location>
</feature>
<gene>
    <name evidence="2" type="ORF">CVT23_18920</name>
</gene>
<keyword evidence="3" id="KW-1185">Reference proteome</keyword>
<sequence>MDSVTDMNRDSEQKRGLSRRAALTRLGLGAAALYAAPTVTRLDTARAAFPSGGCGSGPGIGFGRGGGNGRGGGFGCGGGTSNNPNNDPNDNAFKKGNK</sequence>
<evidence type="ECO:0000313" key="3">
    <source>
        <dbReference type="Proteomes" id="UP000229498"/>
    </source>
</evidence>
<organism evidence="2 3">
    <name type="scientific">Minwuia thermotolerans</name>
    <dbReference type="NCBI Taxonomy" id="2056226"/>
    <lineage>
        <taxon>Bacteria</taxon>
        <taxon>Pseudomonadati</taxon>
        <taxon>Pseudomonadota</taxon>
        <taxon>Alphaproteobacteria</taxon>
        <taxon>Minwuiales</taxon>
        <taxon>Minwuiaceae</taxon>
        <taxon>Minwuia</taxon>
    </lineage>
</organism>
<name>A0A2M9FXC8_9PROT</name>
<evidence type="ECO:0000256" key="1">
    <source>
        <dbReference type="SAM" id="MobiDB-lite"/>
    </source>
</evidence>
<accession>A0A2M9FXC8</accession>
<protein>
    <submittedName>
        <fullName evidence="2">Uncharacterized protein</fullName>
    </submittedName>
</protein>
<evidence type="ECO:0000313" key="2">
    <source>
        <dbReference type="EMBL" id="PJK28107.1"/>
    </source>
</evidence>
<proteinExistence type="predicted"/>
<dbReference type="InterPro" id="IPR006311">
    <property type="entry name" value="TAT_signal"/>
</dbReference>
<dbReference type="PROSITE" id="PS51318">
    <property type="entry name" value="TAT"/>
    <property type="match status" value="1"/>
</dbReference>
<comment type="caution">
    <text evidence="2">The sequence shown here is derived from an EMBL/GenBank/DDBJ whole genome shotgun (WGS) entry which is preliminary data.</text>
</comment>